<protein>
    <submittedName>
        <fullName evidence="1">Uncharacterized protein</fullName>
    </submittedName>
</protein>
<reference evidence="1" key="1">
    <citation type="journal article" date="2023" name="G3 (Bethesda)">
        <title>Whole genome assemblies of Zophobas morio and Tenebrio molitor.</title>
        <authorList>
            <person name="Kaur S."/>
            <person name="Stinson S.A."/>
            <person name="diCenzo G.C."/>
        </authorList>
    </citation>
    <scope>NUCLEOTIDE SEQUENCE</scope>
    <source>
        <strain evidence="1">QUZm001</strain>
    </source>
</reference>
<sequence>MSDLRQFVDLQAFCASESVYKTYLKAAASDRTKLNLFLHLIDKKDFIVPDEVFKWIAESESDFYTLDICILLQRKQCVDGYIDAFLHVCERDQIENLNYAALEFLMTTNYLDNTLTYKCFIYKLLSDNRWQNLGDIFYPVENIRKNYRRIDQCVDEFMCRAAYLANHKALSTFYESLEIINYDSFAFQPSQNQEHRRIFNWIKKNIVKGEANPEIPLGWTEGPDSTKWPSIKLDDYKKTLHVISGSHE</sequence>
<dbReference type="Proteomes" id="UP001168821">
    <property type="component" value="Unassembled WGS sequence"/>
</dbReference>
<proteinExistence type="predicted"/>
<organism evidence="1 2">
    <name type="scientific">Zophobas morio</name>
    <dbReference type="NCBI Taxonomy" id="2755281"/>
    <lineage>
        <taxon>Eukaryota</taxon>
        <taxon>Metazoa</taxon>
        <taxon>Ecdysozoa</taxon>
        <taxon>Arthropoda</taxon>
        <taxon>Hexapoda</taxon>
        <taxon>Insecta</taxon>
        <taxon>Pterygota</taxon>
        <taxon>Neoptera</taxon>
        <taxon>Endopterygota</taxon>
        <taxon>Coleoptera</taxon>
        <taxon>Polyphaga</taxon>
        <taxon>Cucujiformia</taxon>
        <taxon>Tenebrionidae</taxon>
        <taxon>Zophobas</taxon>
    </lineage>
</organism>
<evidence type="ECO:0000313" key="2">
    <source>
        <dbReference type="Proteomes" id="UP001168821"/>
    </source>
</evidence>
<gene>
    <name evidence="1" type="ORF">Zmor_012934</name>
</gene>
<dbReference type="AlphaFoldDB" id="A0AA38IGK3"/>
<keyword evidence="2" id="KW-1185">Reference proteome</keyword>
<evidence type="ECO:0000313" key="1">
    <source>
        <dbReference type="EMBL" id="KAJ3653696.1"/>
    </source>
</evidence>
<accession>A0AA38IGK3</accession>
<dbReference type="EMBL" id="JALNTZ010000004">
    <property type="protein sequence ID" value="KAJ3653696.1"/>
    <property type="molecule type" value="Genomic_DNA"/>
</dbReference>
<comment type="caution">
    <text evidence="1">The sequence shown here is derived from an EMBL/GenBank/DDBJ whole genome shotgun (WGS) entry which is preliminary data.</text>
</comment>
<name>A0AA38IGK3_9CUCU</name>